<dbReference type="EMBL" id="HE797220">
    <property type="protein sequence ID" value="CCM05995.1"/>
    <property type="molecule type" value="Genomic_DNA"/>
</dbReference>
<dbReference type="OrthoDB" id="72788at2759"/>
<evidence type="ECO:0000313" key="3">
    <source>
        <dbReference type="Proteomes" id="UP000006352"/>
    </source>
</evidence>
<dbReference type="SUPFAM" id="SSF51395">
    <property type="entry name" value="FMN-linked oxidoreductases"/>
    <property type="match status" value="1"/>
</dbReference>
<dbReference type="GeneID" id="24100906"/>
<name>J4GWF6_9APHY</name>
<proteinExistence type="predicted"/>
<organism evidence="2 3">
    <name type="scientific">Fibroporia radiculosa</name>
    <dbReference type="NCBI Taxonomy" id="599839"/>
    <lineage>
        <taxon>Eukaryota</taxon>
        <taxon>Fungi</taxon>
        <taxon>Dikarya</taxon>
        <taxon>Basidiomycota</taxon>
        <taxon>Agaricomycotina</taxon>
        <taxon>Agaricomycetes</taxon>
        <taxon>Polyporales</taxon>
        <taxon>Fibroporiaceae</taxon>
        <taxon>Fibroporia</taxon>
    </lineage>
</organism>
<dbReference type="RefSeq" id="XP_012185278.1">
    <property type="nucleotide sequence ID" value="XM_012329888.1"/>
</dbReference>
<dbReference type="AlphaFoldDB" id="J4GWF6"/>
<gene>
    <name evidence="2" type="ORF">FIBRA_08237</name>
</gene>
<keyword evidence="3" id="KW-1185">Reference proteome</keyword>
<evidence type="ECO:0000256" key="1">
    <source>
        <dbReference type="ARBA" id="ARBA00001917"/>
    </source>
</evidence>
<comment type="cofactor">
    <cofactor evidence="1">
        <name>FMN</name>
        <dbReference type="ChEBI" id="CHEBI:58210"/>
    </cofactor>
</comment>
<dbReference type="InterPro" id="IPR013785">
    <property type="entry name" value="Aldolase_TIM"/>
</dbReference>
<dbReference type="STRING" id="599839.J4GWF6"/>
<dbReference type="Gene3D" id="3.20.20.70">
    <property type="entry name" value="Aldolase class I"/>
    <property type="match status" value="1"/>
</dbReference>
<dbReference type="GO" id="GO:0003959">
    <property type="term" value="F:NADPH dehydrogenase activity"/>
    <property type="evidence" value="ECO:0007669"/>
    <property type="project" value="InterPro"/>
</dbReference>
<sequence length="155" mass="16677">MPLFVRVSATDWLDEAFPNDTWTGEDTVKLAGILAEHGVDLFDVSSGGIHPQQKIKTAPLANQIPYSHAVRKAHGNKILVGAVGMIKTGKFAQEILDEGSADVIFVGRQFQKNPATVWAFAEELGVAIAVANQIEWPFAGRGRSDGKRTGVGSHL</sequence>
<accession>J4GWF6</accession>
<dbReference type="PANTHER" id="PTHR43303">
    <property type="entry name" value="NADPH DEHYDROGENASE C23G7.10C-RELATED"/>
    <property type="match status" value="1"/>
</dbReference>
<dbReference type="InParanoid" id="J4GWF6"/>
<dbReference type="GO" id="GO:0010181">
    <property type="term" value="F:FMN binding"/>
    <property type="evidence" value="ECO:0007669"/>
    <property type="project" value="InterPro"/>
</dbReference>
<dbReference type="GO" id="GO:0050661">
    <property type="term" value="F:NADP binding"/>
    <property type="evidence" value="ECO:0007669"/>
    <property type="project" value="InterPro"/>
</dbReference>
<protein>
    <submittedName>
        <fullName evidence="2">Uncharacterized protein</fullName>
    </submittedName>
</protein>
<reference evidence="2 3" key="1">
    <citation type="journal article" date="2012" name="Appl. Environ. Microbiol.">
        <title>Short-read sequencing for genomic analysis of the brown rot fungus Fibroporia radiculosa.</title>
        <authorList>
            <person name="Tang J.D."/>
            <person name="Perkins A.D."/>
            <person name="Sonstegard T.S."/>
            <person name="Schroeder S.G."/>
            <person name="Burgess S.C."/>
            <person name="Diehl S.V."/>
        </authorList>
    </citation>
    <scope>NUCLEOTIDE SEQUENCE [LARGE SCALE GENOMIC DNA]</scope>
    <source>
        <strain evidence="2 3">TFFH 294</strain>
    </source>
</reference>
<dbReference type="HOGENOM" id="CLU_136936_0_0_1"/>
<dbReference type="PANTHER" id="PTHR43303:SF4">
    <property type="entry name" value="NADPH DEHYDROGENASE C23G7.10C-RELATED"/>
    <property type="match status" value="1"/>
</dbReference>
<dbReference type="Proteomes" id="UP000006352">
    <property type="component" value="Unassembled WGS sequence"/>
</dbReference>
<evidence type="ECO:0000313" key="2">
    <source>
        <dbReference type="EMBL" id="CCM05995.1"/>
    </source>
</evidence>
<dbReference type="InterPro" id="IPR044152">
    <property type="entry name" value="YqjM-like"/>
</dbReference>